<evidence type="ECO:0000256" key="1">
    <source>
        <dbReference type="ARBA" id="ARBA00022884"/>
    </source>
</evidence>
<dbReference type="PROSITE" id="PS50102">
    <property type="entry name" value="RRM"/>
    <property type="match status" value="2"/>
</dbReference>
<dbReference type="AlphaFoldDB" id="A0A0X3PP08"/>
<feature type="compositionally biased region" description="Polar residues" evidence="3">
    <location>
        <begin position="218"/>
        <end position="240"/>
    </location>
</feature>
<gene>
    <name evidence="5" type="primary">RBMS3</name>
    <name evidence="5" type="ORF">TR126996</name>
</gene>
<dbReference type="Gene3D" id="3.30.70.330">
    <property type="match status" value="2"/>
</dbReference>
<evidence type="ECO:0000259" key="4">
    <source>
        <dbReference type="PROSITE" id="PS50102"/>
    </source>
</evidence>
<evidence type="ECO:0000256" key="2">
    <source>
        <dbReference type="PROSITE-ProRule" id="PRU00176"/>
    </source>
</evidence>
<dbReference type="Pfam" id="PF00076">
    <property type="entry name" value="RRM_1"/>
    <property type="match status" value="2"/>
</dbReference>
<dbReference type="SMART" id="SM00360">
    <property type="entry name" value="RRM"/>
    <property type="match status" value="2"/>
</dbReference>
<keyword evidence="1 2" id="KW-0694">RNA-binding</keyword>
<dbReference type="EMBL" id="GEEE01011578">
    <property type="protein sequence ID" value="JAP51647.1"/>
    <property type="molecule type" value="Transcribed_RNA"/>
</dbReference>
<dbReference type="PANTHER" id="PTHR10352">
    <property type="entry name" value="EUKARYOTIC TRANSLATION INITIATION FACTOR 3 SUBUNIT G"/>
    <property type="match status" value="1"/>
</dbReference>
<dbReference type="GO" id="GO:0003723">
    <property type="term" value="F:RNA binding"/>
    <property type="evidence" value="ECO:0007669"/>
    <property type="project" value="UniProtKB-UniRule"/>
</dbReference>
<dbReference type="InterPro" id="IPR012677">
    <property type="entry name" value="Nucleotide-bd_a/b_plait_sf"/>
</dbReference>
<sequence length="825" mass="91356">MCRNPGYEPVKFPTGFRHASADLEFSKETYAVKDFRRSMFRRQTQSYTPILISKDAKRRQEVRNRSADLTSCQWTGQHCSPKIHQDNGVGFQRVKGTSLDASDDFSGLCVIDDKRQSPASSSGISNSLSNCQRQKYATKATGSPDHNTKAFSAFSALEPGKRADKDRSWEMTSYKRHREHGIEAHSTGNVKCLNENSQTANEESDISANSILEGSIELSTTNDSNSPNTFRSRDGTSSISKVAKTRAEENDLQEEDFFRKQPVKNNQATDPNEPLALTVSTASRIILTSNTQVLRSSATGKDGAAVTGEVSQNCALCPKCTDENLNVRLEPEKMEDENVVVGIVGEIEDQVEETIDRDKERIFHPCSPTIYEVCTSPYEPSSTNQSQTASTSRPNSLLPRPWNSFRKQYMMRSKRHSSRTNLYIRGLPKSMSENDLINLVPDASAIRSVKLVVNNDGEGYGFIDFVSNEAAVYAMHHIKTHNSNQYVNFAYESEKDPLNVYVTNIPESWSSENVENLKQIFAPYGKITSALVMTRRSTNTCTGTGFVRYLTSEEAQKAIDGIRKAKITLPGAKRPLELKLADRQRTREHKSEFSADNTNLPLFQQLTSEEQVTANRIKGNCSQPIVVPDIFAECAKRFLVNNAIQNLDPPSLIPLRLTGELDMNVIPGINPFAAPNLQVSSNSYPATSLVSTNPPPPAPNPLFNGLGKEHLRDLSVDSSAQLPVFPVPSLTPVYPLACIPWLQEPFIHPQSVVTPPKSGGAQPMSIDASPMAFNCGINQSNLGCSQLPLELMMPLLNNVNARSFDAGIYPYGLNQPLWTKVCFYG</sequence>
<organism evidence="5">
    <name type="scientific">Schistocephalus solidus</name>
    <name type="common">Tapeworm</name>
    <dbReference type="NCBI Taxonomy" id="70667"/>
    <lineage>
        <taxon>Eukaryota</taxon>
        <taxon>Metazoa</taxon>
        <taxon>Spiralia</taxon>
        <taxon>Lophotrochozoa</taxon>
        <taxon>Platyhelminthes</taxon>
        <taxon>Cestoda</taxon>
        <taxon>Eucestoda</taxon>
        <taxon>Diphyllobothriidea</taxon>
        <taxon>Diphyllobothriidae</taxon>
        <taxon>Schistocephalus</taxon>
    </lineage>
</organism>
<reference evidence="5" key="1">
    <citation type="submission" date="2016-01" db="EMBL/GenBank/DDBJ databases">
        <title>Reference transcriptome for the parasite Schistocephalus solidus: insights into the molecular evolution of parasitism.</title>
        <authorList>
            <person name="Hebert F.O."/>
            <person name="Grambauer S."/>
            <person name="Barber I."/>
            <person name="Landry C.R."/>
            <person name="Aubin-Horth N."/>
        </authorList>
    </citation>
    <scope>NUCLEOTIDE SEQUENCE</scope>
</reference>
<name>A0A0X3PP08_SCHSO</name>
<feature type="region of interest" description="Disordered" evidence="3">
    <location>
        <begin position="218"/>
        <end position="252"/>
    </location>
</feature>
<feature type="compositionally biased region" description="Low complexity" evidence="3">
    <location>
        <begin position="381"/>
        <end position="392"/>
    </location>
</feature>
<feature type="region of interest" description="Disordered" evidence="3">
    <location>
        <begin position="377"/>
        <end position="397"/>
    </location>
</feature>
<evidence type="ECO:0000256" key="3">
    <source>
        <dbReference type="SAM" id="MobiDB-lite"/>
    </source>
</evidence>
<dbReference type="InterPro" id="IPR035979">
    <property type="entry name" value="RBD_domain_sf"/>
</dbReference>
<accession>A0A0X3PP08</accession>
<proteinExistence type="predicted"/>
<protein>
    <submittedName>
        <fullName evidence="5">RNA-binding motif, single-stranded-interacting protein 3</fullName>
    </submittedName>
</protein>
<dbReference type="SUPFAM" id="SSF54928">
    <property type="entry name" value="RNA-binding domain, RBD"/>
    <property type="match status" value="1"/>
</dbReference>
<dbReference type="InterPro" id="IPR000504">
    <property type="entry name" value="RRM_dom"/>
</dbReference>
<feature type="domain" description="RRM" evidence="4">
    <location>
        <begin position="498"/>
        <end position="583"/>
    </location>
</feature>
<feature type="domain" description="RRM" evidence="4">
    <location>
        <begin position="420"/>
        <end position="494"/>
    </location>
</feature>
<evidence type="ECO:0000313" key="5">
    <source>
        <dbReference type="EMBL" id="JAP51647.1"/>
    </source>
</evidence>